<dbReference type="SUPFAM" id="SSF48452">
    <property type="entry name" value="TPR-like"/>
    <property type="match status" value="1"/>
</dbReference>
<feature type="region of interest" description="Disordered" evidence="2">
    <location>
        <begin position="446"/>
        <end position="479"/>
    </location>
</feature>
<feature type="compositionally biased region" description="Basic residues" evidence="2">
    <location>
        <begin position="453"/>
        <end position="469"/>
    </location>
</feature>
<evidence type="ECO:0000256" key="1">
    <source>
        <dbReference type="SAM" id="Coils"/>
    </source>
</evidence>
<evidence type="ECO:0000256" key="2">
    <source>
        <dbReference type="SAM" id="MobiDB-lite"/>
    </source>
</evidence>
<dbReference type="AlphaFoldDB" id="A0A1W5D371"/>
<evidence type="ECO:0000313" key="3">
    <source>
        <dbReference type="EMBL" id="SLM37460.1"/>
    </source>
</evidence>
<dbReference type="Proteomes" id="UP000192927">
    <property type="component" value="Unassembled WGS sequence"/>
</dbReference>
<evidence type="ECO:0000313" key="4">
    <source>
        <dbReference type="Proteomes" id="UP000192927"/>
    </source>
</evidence>
<sequence length="479" mass="54646">MFPSRVIVPSSLGRAHDSPPITEETILKALQPYSERHMAPPSTPRVEPDALPRPNTTRSRPTFLNIPRELRDNIYGCLLLAEHNQIPQSDHLDFDTYDPINSLGTLTPAAYNFHTAILSTNRQIHAEALQVLKANHFILVRSNYPLLAKYGASIRTPLASRSNLLDTATKFKHHLMTMDVQVDFPDHDIADYLARMRLKRADCHFLLLAADLPAFRKSMTDHHLHLPLFLDSMTLTCKIRTGKIVPALERALLEPLGRFRGFGKVVIAGNVSPAYARSLERQMVRREVAFGDIVDAAYEKKEEGNRAARRGDWELAVSLWVRAMDSVHDGMRFHPEVVAGATAEQCRAVEKLFVSAELNIILGRLKRRDWRSAIENVQLLFRYYGAKMDGETTAKAYYRKGLAYVGLRMEEEAMACWRKGERMRVEEEERERKRVVEEAKMLKERERLERTGGAKKRGKKVRRGKKAKDGKKEGQETVE</sequence>
<feature type="coiled-coil region" evidence="1">
    <location>
        <begin position="418"/>
        <end position="445"/>
    </location>
</feature>
<feature type="region of interest" description="Disordered" evidence="2">
    <location>
        <begin position="1"/>
        <end position="20"/>
    </location>
</feature>
<proteinExistence type="predicted"/>
<feature type="compositionally biased region" description="Basic and acidic residues" evidence="2">
    <location>
        <begin position="470"/>
        <end position="479"/>
    </location>
</feature>
<keyword evidence="1" id="KW-0175">Coiled coil</keyword>
<dbReference type="Gene3D" id="1.25.40.10">
    <property type="entry name" value="Tetratricopeptide repeat domain"/>
    <property type="match status" value="1"/>
</dbReference>
<dbReference type="InterPro" id="IPR011990">
    <property type="entry name" value="TPR-like_helical_dom_sf"/>
</dbReference>
<dbReference type="EMBL" id="FWEW01001609">
    <property type="protein sequence ID" value="SLM37460.1"/>
    <property type="molecule type" value="Genomic_DNA"/>
</dbReference>
<protein>
    <submittedName>
        <fullName evidence="3">Tetratricopeptide-like helical domain</fullName>
    </submittedName>
</protein>
<organism evidence="3 4">
    <name type="scientific">Lasallia pustulata</name>
    <dbReference type="NCBI Taxonomy" id="136370"/>
    <lineage>
        <taxon>Eukaryota</taxon>
        <taxon>Fungi</taxon>
        <taxon>Dikarya</taxon>
        <taxon>Ascomycota</taxon>
        <taxon>Pezizomycotina</taxon>
        <taxon>Lecanoromycetes</taxon>
        <taxon>OSLEUM clade</taxon>
        <taxon>Umbilicariomycetidae</taxon>
        <taxon>Umbilicariales</taxon>
        <taxon>Umbilicariaceae</taxon>
        <taxon>Lasallia</taxon>
    </lineage>
</organism>
<accession>A0A1W5D371</accession>
<reference evidence="4" key="1">
    <citation type="submission" date="2017-03" db="EMBL/GenBank/DDBJ databases">
        <authorList>
            <person name="Sharma R."/>
            <person name="Thines M."/>
        </authorList>
    </citation>
    <scope>NUCLEOTIDE SEQUENCE [LARGE SCALE GENOMIC DNA]</scope>
</reference>
<name>A0A1W5D371_9LECA</name>
<keyword evidence="4" id="KW-1185">Reference proteome</keyword>
<feature type="region of interest" description="Disordered" evidence="2">
    <location>
        <begin position="34"/>
        <end position="60"/>
    </location>
</feature>